<dbReference type="RefSeq" id="WP_069436071.1">
    <property type="nucleotide sequence ID" value="NZ_LPWG01000002.1"/>
</dbReference>
<dbReference type="InterPro" id="IPR013216">
    <property type="entry name" value="Methyltransf_11"/>
</dbReference>
<dbReference type="STRING" id="1774968.AUC68_12815"/>
<dbReference type="SUPFAM" id="SSF53335">
    <property type="entry name" value="S-adenosyl-L-methionine-dependent methyltransferases"/>
    <property type="match status" value="2"/>
</dbReference>
<dbReference type="EMBL" id="LPWG01000002">
    <property type="protein sequence ID" value="ODS01236.1"/>
    <property type="molecule type" value="Genomic_DNA"/>
</dbReference>
<reference evidence="2 3" key="1">
    <citation type="journal article" date="2016" name="Environ. Microbiol.">
        <title>New Methyloceanibacter diversity from North Sea sediments includes methanotroph containing solely the soluble methane monooxygenase.</title>
        <authorList>
            <person name="Vekeman B."/>
            <person name="Kerckhof F.M."/>
            <person name="Cremers G."/>
            <person name="de Vos P."/>
            <person name="Vandamme P."/>
            <person name="Boon N."/>
            <person name="Op den Camp H.J."/>
            <person name="Heylen K."/>
        </authorList>
    </citation>
    <scope>NUCLEOTIDE SEQUENCE [LARGE SCALE GENOMIC DNA]</scope>
    <source>
        <strain evidence="2 3">R-67174</strain>
    </source>
</reference>
<accession>A0A1E3W651</accession>
<keyword evidence="3" id="KW-1185">Reference proteome</keyword>
<dbReference type="InterPro" id="IPR029063">
    <property type="entry name" value="SAM-dependent_MTases_sf"/>
</dbReference>
<gene>
    <name evidence="2" type="ORF">AUC68_12815</name>
</gene>
<protein>
    <recommendedName>
        <fullName evidence="1">Methyltransferase type 11 domain-containing protein</fullName>
    </recommendedName>
</protein>
<sequence>MSYDRIYAHIPDPKSPVIAPLKDKGVNVLEGKRFGDEKYCNKISQVDSVDRFIADGGDFVFLCDCDLAFASPVGDMAPKSDVICGKTVDFPNPRLDKIIELLNAAGFDDLPPPTRDTLTHEPTLRGNLNGGIYGIPVKWLREFGDVWKQIALDLLNCPQRLEILGPHAIHVDQMSFCMALHSTGYPLEILPLTYNCPTHVPLPMSGRELTERPLILHYHDNLDDDGRLGPCGTLAIDAVIQTINENIEPLSTSMLLKSSDAPESSARKRSETVVKSNQEALRHLLVTYGICRSKSTLDFRCGTASHILGLDISNYKALEPREREAHAAARRYPNLEILNQGLAELENDDGQYEIVLCTDLFAAEAEGEDINALIAALAARTQKRLIVVGPDVSWTKDSTIPGDFRSLTLMMEETGRFAHVYKAGNVGGGDVLIGECDFVPQIGKQGAKNDMDDALLASAIASSEFGDALVECVSISRAVFGWYTEHTPRLFEYPWLLSCFGSDLRQQRIGDLGAGLSALPFALANRGADVRTVDSHTRIVSNEGASQFNEWGFYDYGKVHSRISSLNAEMRAETYEPRSFDAWYSISVIEHMPADIRRNLIKVIATTLKPGGKLYLTLDLEKRSQDLWILNEGKAVEARDQHGTLSSIVQELRAAGFAVGTERIMPLPLSLRVDLGFLEATLYSAPLCKEAVADDLAASPPRASSDARWKERVKAVLPRPVIDVARPIARRLLR</sequence>
<organism evidence="2 3">
    <name type="scientific">Methyloceanibacter methanicus</name>
    <dbReference type="NCBI Taxonomy" id="1774968"/>
    <lineage>
        <taxon>Bacteria</taxon>
        <taxon>Pseudomonadati</taxon>
        <taxon>Pseudomonadota</taxon>
        <taxon>Alphaproteobacteria</taxon>
        <taxon>Hyphomicrobiales</taxon>
        <taxon>Hyphomicrobiaceae</taxon>
        <taxon>Methyloceanibacter</taxon>
    </lineage>
</organism>
<name>A0A1E3W651_9HYPH</name>
<dbReference type="Gene3D" id="3.40.50.150">
    <property type="entry name" value="Vaccinia Virus protein VP39"/>
    <property type="match status" value="1"/>
</dbReference>
<evidence type="ECO:0000313" key="2">
    <source>
        <dbReference type="EMBL" id="ODS01236.1"/>
    </source>
</evidence>
<evidence type="ECO:0000259" key="1">
    <source>
        <dbReference type="Pfam" id="PF08241"/>
    </source>
</evidence>
<dbReference type="CDD" id="cd02440">
    <property type="entry name" value="AdoMet_MTases"/>
    <property type="match status" value="1"/>
</dbReference>
<dbReference type="Pfam" id="PF08241">
    <property type="entry name" value="Methyltransf_11"/>
    <property type="match status" value="1"/>
</dbReference>
<feature type="domain" description="Methyltransferase type 11" evidence="1">
    <location>
        <begin position="511"/>
        <end position="616"/>
    </location>
</feature>
<dbReference type="GO" id="GO:0008757">
    <property type="term" value="F:S-adenosylmethionine-dependent methyltransferase activity"/>
    <property type="evidence" value="ECO:0007669"/>
    <property type="project" value="InterPro"/>
</dbReference>
<comment type="caution">
    <text evidence="2">The sequence shown here is derived from an EMBL/GenBank/DDBJ whole genome shotgun (WGS) entry which is preliminary data.</text>
</comment>
<dbReference type="OrthoDB" id="9787654at2"/>
<dbReference type="Proteomes" id="UP000094501">
    <property type="component" value="Unassembled WGS sequence"/>
</dbReference>
<proteinExistence type="predicted"/>
<dbReference type="AlphaFoldDB" id="A0A1E3W651"/>
<evidence type="ECO:0000313" key="3">
    <source>
        <dbReference type="Proteomes" id="UP000094501"/>
    </source>
</evidence>